<proteinExistence type="predicted"/>
<dbReference type="RefSeq" id="WP_221259398.1">
    <property type="nucleotide sequence ID" value="NZ_AP024749.1"/>
</dbReference>
<reference evidence="1 2" key="1">
    <citation type="submission" date="2021-06" db="EMBL/GenBank/DDBJ databases">
        <title>Whole genome sequences of Flavobacterium sp. KK2020170 and assembly.</title>
        <authorList>
            <person name="Kitahara K."/>
            <person name="Miyoshi S."/>
            <person name="Uesaka K."/>
        </authorList>
    </citation>
    <scope>NUCLEOTIDE SEQUENCE [LARGE SCALE GENOMIC DNA]</scope>
    <source>
        <strain evidence="1 2">KK2020170</strain>
    </source>
</reference>
<dbReference type="Proteomes" id="UP000825258">
    <property type="component" value="Chromosome"/>
</dbReference>
<protein>
    <submittedName>
        <fullName evidence="1">GLPGLI family protein</fullName>
    </submittedName>
</protein>
<accession>A0ABM7S4T1</accession>
<evidence type="ECO:0000313" key="1">
    <source>
        <dbReference type="EMBL" id="BCY27794.1"/>
    </source>
</evidence>
<dbReference type="NCBIfam" id="TIGR01200">
    <property type="entry name" value="GLPGLI"/>
    <property type="match status" value="1"/>
</dbReference>
<dbReference type="InterPro" id="IPR005901">
    <property type="entry name" value="GLPGLI"/>
</dbReference>
<keyword evidence="2" id="KW-1185">Reference proteome</keyword>
<organism evidence="1 2">
    <name type="scientific">Flavobacterium okayamense</name>
    <dbReference type="NCBI Taxonomy" id="2830782"/>
    <lineage>
        <taxon>Bacteria</taxon>
        <taxon>Pseudomonadati</taxon>
        <taxon>Bacteroidota</taxon>
        <taxon>Flavobacteriia</taxon>
        <taxon>Flavobacteriales</taxon>
        <taxon>Flavobacteriaceae</taxon>
        <taxon>Flavobacterium</taxon>
    </lineage>
</organism>
<gene>
    <name evidence="1" type="ORF">KK2020170_06620</name>
</gene>
<sequence length="243" mass="27982">MKKTIVLFFLVFQLLSYSQEMGGEVYYKVVFAIDSTLKEKSSRVDLMQQKAIAGSDKINLKLVFNKEESVFSLVESIEDSEVKFAIAWANCRNKILTVLKENKSYYNNSASSLGVFKDKEFLVYTSLQNNWKFLNETKLIDKLICYKAIQEIEYRTSKGTQTKTITAWFCPELPYSFGPKGYFGLPGLILELTDRNTTFIANKIVLSKNINVEFSKEGKLISHEEYQEIIRTRMADLKNTLTD</sequence>
<name>A0ABM7S4T1_9FLAO</name>
<dbReference type="EMBL" id="AP024749">
    <property type="protein sequence ID" value="BCY27794.1"/>
    <property type="molecule type" value="Genomic_DNA"/>
</dbReference>
<evidence type="ECO:0000313" key="2">
    <source>
        <dbReference type="Proteomes" id="UP000825258"/>
    </source>
</evidence>
<dbReference type="Pfam" id="PF09697">
    <property type="entry name" value="Porph_ging"/>
    <property type="match status" value="1"/>
</dbReference>